<dbReference type="HOGENOM" id="CLU_1575978_0_0_9"/>
<dbReference type="EMBL" id="ADLT01000052">
    <property type="protein sequence ID" value="EHO62441.1"/>
    <property type="molecule type" value="Genomic_DNA"/>
</dbReference>
<dbReference type="RefSeq" id="WP_008860060.1">
    <property type="nucleotide sequence ID" value="NZ_JH591188.1"/>
</dbReference>
<evidence type="ECO:0000256" key="1">
    <source>
        <dbReference type="SAM" id="MobiDB-lite"/>
    </source>
</evidence>
<dbReference type="PATRIC" id="fig|742743.3.peg.1598"/>
<reference evidence="2 3" key="1">
    <citation type="submission" date="2011-11" db="EMBL/GenBank/DDBJ databases">
        <title>The Genome Sequence of Dialister succinatiphilus YIT 11850.</title>
        <authorList>
            <consortium name="The Broad Institute Genome Sequencing Platform"/>
            <person name="Earl A."/>
            <person name="Ward D."/>
            <person name="Feldgarden M."/>
            <person name="Gevers D."/>
            <person name="Morotomi M."/>
            <person name="Young S.K."/>
            <person name="Zeng Q."/>
            <person name="Gargeya S."/>
            <person name="Fitzgerald M."/>
            <person name="Haas B."/>
            <person name="Abouelleil A."/>
            <person name="Alvarado L."/>
            <person name="Arachchi H.M."/>
            <person name="Berlin A."/>
            <person name="Brown A."/>
            <person name="Chapman S.B."/>
            <person name="Dunbar C."/>
            <person name="Gearin G."/>
            <person name="Goldberg J."/>
            <person name="Griggs A."/>
            <person name="Gujja S."/>
            <person name="Heiman D."/>
            <person name="Howarth C."/>
            <person name="Lui A."/>
            <person name="MacDonald P.J.P."/>
            <person name="Montmayeur A."/>
            <person name="Murphy C."/>
            <person name="Neiman D."/>
            <person name="Pearson M."/>
            <person name="Priest M."/>
            <person name="Roberts A."/>
            <person name="Saif S."/>
            <person name="Shea T."/>
            <person name="Sisk P."/>
            <person name="Stolte C."/>
            <person name="Sykes S."/>
            <person name="Wortman J."/>
            <person name="Nusbaum C."/>
            <person name="Birren B."/>
        </authorList>
    </citation>
    <scope>NUCLEOTIDE SEQUENCE [LARGE SCALE GENOMIC DNA]</scope>
    <source>
        <strain evidence="2 3">YIT 11850</strain>
    </source>
</reference>
<dbReference type="STRING" id="742743.HMPREF9453_01566"/>
<sequence>MAIQRRWILPLGALAAVGLTLWGIYGVGTAGTLLPEKRAASSPVEVLPEEEDGLSLKYDAALHRRGKPLQDPFHADALVPVEKGRPPLPVVEGREEAPGGKAPELKKKETSSASGLPVLKGVMAYGSQRRALLEMDGTSIVVKEGERAGPWDVSDIQDRKVTLVSGGNSLTLTIR</sequence>
<feature type="compositionally biased region" description="Basic and acidic residues" evidence="1">
    <location>
        <begin position="92"/>
        <end position="110"/>
    </location>
</feature>
<dbReference type="Proteomes" id="UP000003277">
    <property type="component" value="Unassembled WGS sequence"/>
</dbReference>
<gene>
    <name evidence="2" type="ORF">HMPREF9453_01566</name>
</gene>
<name>H1D1S8_9FIRM</name>
<evidence type="ECO:0000313" key="3">
    <source>
        <dbReference type="Proteomes" id="UP000003277"/>
    </source>
</evidence>
<evidence type="ECO:0000313" key="2">
    <source>
        <dbReference type="EMBL" id="EHO62441.1"/>
    </source>
</evidence>
<keyword evidence="3" id="KW-1185">Reference proteome</keyword>
<comment type="caution">
    <text evidence="2">The sequence shown here is derived from an EMBL/GenBank/DDBJ whole genome shotgun (WGS) entry which is preliminary data.</text>
</comment>
<feature type="region of interest" description="Disordered" evidence="1">
    <location>
        <begin position="83"/>
        <end position="112"/>
    </location>
</feature>
<accession>H1D1S8</accession>
<organism evidence="2 3">
    <name type="scientific">Dialister succinatiphilus YIT 11850</name>
    <dbReference type="NCBI Taxonomy" id="742743"/>
    <lineage>
        <taxon>Bacteria</taxon>
        <taxon>Bacillati</taxon>
        <taxon>Bacillota</taxon>
        <taxon>Negativicutes</taxon>
        <taxon>Veillonellales</taxon>
        <taxon>Veillonellaceae</taxon>
        <taxon>Dialister</taxon>
    </lineage>
</organism>
<protein>
    <submittedName>
        <fullName evidence="2">Uncharacterized protein</fullName>
    </submittedName>
</protein>
<dbReference type="AlphaFoldDB" id="H1D1S8"/>
<proteinExistence type="predicted"/>